<dbReference type="Proteomes" id="UP001056255">
    <property type="component" value="Chromosome II"/>
</dbReference>
<gene>
    <name evidence="11" type="ORF">K6Q96_21610</name>
</gene>
<comment type="similarity">
    <text evidence="8 9">Belongs to the TRAP transporter small permease family.</text>
</comment>
<feature type="transmembrane region" description="Helical" evidence="9">
    <location>
        <begin position="33"/>
        <end position="56"/>
    </location>
</feature>
<keyword evidence="5 9" id="KW-0812">Transmembrane</keyword>
<keyword evidence="6 9" id="KW-1133">Transmembrane helix</keyword>
<keyword evidence="2 9" id="KW-0813">Transport</keyword>
<feature type="transmembrane region" description="Helical" evidence="9">
    <location>
        <begin position="110"/>
        <end position="131"/>
    </location>
</feature>
<dbReference type="InterPro" id="IPR055348">
    <property type="entry name" value="DctQ"/>
</dbReference>
<feature type="transmembrane region" description="Helical" evidence="9">
    <location>
        <begin position="71"/>
        <end position="89"/>
    </location>
</feature>
<dbReference type="PANTHER" id="PTHR35011">
    <property type="entry name" value="2,3-DIKETO-L-GULONATE TRAP TRANSPORTER SMALL PERMEASE PROTEIN YIAM"/>
    <property type="match status" value="1"/>
</dbReference>
<evidence type="ECO:0000256" key="1">
    <source>
        <dbReference type="ARBA" id="ARBA00004429"/>
    </source>
</evidence>
<dbReference type="EMBL" id="CP082276">
    <property type="protein sequence ID" value="USH04338.1"/>
    <property type="molecule type" value="Genomic_DNA"/>
</dbReference>
<dbReference type="InterPro" id="IPR007387">
    <property type="entry name" value="TRAP_DctQ"/>
</dbReference>
<evidence type="ECO:0000256" key="2">
    <source>
        <dbReference type="ARBA" id="ARBA00022448"/>
    </source>
</evidence>
<proteinExistence type="inferred from homology"/>
<evidence type="ECO:0000256" key="9">
    <source>
        <dbReference type="RuleBase" id="RU369079"/>
    </source>
</evidence>
<evidence type="ECO:0000256" key="6">
    <source>
        <dbReference type="ARBA" id="ARBA00022989"/>
    </source>
</evidence>
<dbReference type="RefSeq" id="WP_251880042.1">
    <property type="nucleotide sequence ID" value="NZ_CP082276.1"/>
</dbReference>
<keyword evidence="4 9" id="KW-0997">Cell inner membrane</keyword>
<organism evidence="11 12">
    <name type="scientific">Grimontia kaedaensis</name>
    <dbReference type="NCBI Taxonomy" id="2872157"/>
    <lineage>
        <taxon>Bacteria</taxon>
        <taxon>Pseudomonadati</taxon>
        <taxon>Pseudomonadota</taxon>
        <taxon>Gammaproteobacteria</taxon>
        <taxon>Vibrionales</taxon>
        <taxon>Vibrionaceae</taxon>
        <taxon>Grimontia</taxon>
    </lineage>
</organism>
<accession>A0ABY4WZA7</accession>
<evidence type="ECO:0000256" key="5">
    <source>
        <dbReference type="ARBA" id="ARBA00022692"/>
    </source>
</evidence>
<feature type="transmembrane region" description="Helical" evidence="9">
    <location>
        <begin position="151"/>
        <end position="168"/>
    </location>
</feature>
<comment type="function">
    <text evidence="9">Part of the tripartite ATP-independent periplasmic (TRAP) transport system.</text>
</comment>
<keyword evidence="7 9" id="KW-0472">Membrane</keyword>
<evidence type="ECO:0000313" key="11">
    <source>
        <dbReference type="EMBL" id="USH04338.1"/>
    </source>
</evidence>
<evidence type="ECO:0000313" key="12">
    <source>
        <dbReference type="Proteomes" id="UP001056255"/>
    </source>
</evidence>
<evidence type="ECO:0000259" key="10">
    <source>
        <dbReference type="Pfam" id="PF04290"/>
    </source>
</evidence>
<name>A0ABY4WZA7_9GAMM</name>
<evidence type="ECO:0000256" key="8">
    <source>
        <dbReference type="ARBA" id="ARBA00038436"/>
    </source>
</evidence>
<feature type="domain" description="Tripartite ATP-independent periplasmic transporters DctQ component" evidence="10">
    <location>
        <begin position="47"/>
        <end position="175"/>
    </location>
</feature>
<sequence>MLRKIINRQLTERLERASSSDNLRRNDIFEKDVHLIDAPGLICFGVLMFVVFLQFFTRYAMNDSLGWTEEVARFLLVILAFSGSITAVRKGSHIFLEFFYRYLSARFVKATALTAETLTIFFYSYMVYIGVQLAVITRQNMVSIPVPKATIYWIVAGSFLLMAFFSLWRMMRKARMSSKDILQEIETQSTKE</sequence>
<keyword evidence="3" id="KW-1003">Cell membrane</keyword>
<reference evidence="11" key="1">
    <citation type="submission" date="2021-08" db="EMBL/GenBank/DDBJ databases">
        <authorList>
            <person name="Sakaguchi M."/>
            <person name="Kikuchi T."/>
            <person name="Urbanczyk H."/>
        </authorList>
    </citation>
    <scope>NUCLEOTIDE SEQUENCE</scope>
    <source>
        <strain evidence="11">020920N</strain>
    </source>
</reference>
<dbReference type="Pfam" id="PF04290">
    <property type="entry name" value="DctQ"/>
    <property type="match status" value="1"/>
</dbReference>
<comment type="subunit">
    <text evidence="9">The complex comprises the extracytoplasmic solute receptor protein and the two transmembrane proteins.</text>
</comment>
<evidence type="ECO:0000256" key="4">
    <source>
        <dbReference type="ARBA" id="ARBA00022519"/>
    </source>
</evidence>
<evidence type="ECO:0000256" key="7">
    <source>
        <dbReference type="ARBA" id="ARBA00023136"/>
    </source>
</evidence>
<evidence type="ECO:0000256" key="3">
    <source>
        <dbReference type="ARBA" id="ARBA00022475"/>
    </source>
</evidence>
<comment type="subcellular location">
    <subcellularLocation>
        <location evidence="1 9">Cell inner membrane</location>
        <topology evidence="1 9">Multi-pass membrane protein</topology>
    </subcellularLocation>
</comment>
<dbReference type="PANTHER" id="PTHR35011:SF11">
    <property type="entry name" value="TRAP TRANSPORTER SMALL PERMEASE PROTEIN"/>
    <property type="match status" value="1"/>
</dbReference>
<protein>
    <recommendedName>
        <fullName evidence="9">TRAP transporter small permease protein</fullName>
    </recommendedName>
</protein>
<keyword evidence="12" id="KW-1185">Reference proteome</keyword>